<name>A0A3D9KXI5_MARFU</name>
<dbReference type="SMART" id="SM00796">
    <property type="entry name" value="AHS1"/>
    <property type="match status" value="1"/>
</dbReference>
<dbReference type="GO" id="GO:0016787">
    <property type="term" value="F:hydrolase activity"/>
    <property type="evidence" value="ECO:0007669"/>
    <property type="project" value="UniProtKB-KW"/>
</dbReference>
<dbReference type="SUPFAM" id="SSF50891">
    <property type="entry name" value="Cyclophilin-like"/>
    <property type="match status" value="1"/>
</dbReference>
<dbReference type="InterPro" id="IPR003833">
    <property type="entry name" value="CT_C_D"/>
</dbReference>
<keyword evidence="1" id="KW-0547">Nucleotide-binding</keyword>
<dbReference type="Proteomes" id="UP000256779">
    <property type="component" value="Unassembled WGS sequence"/>
</dbReference>
<dbReference type="NCBIfam" id="TIGR00370">
    <property type="entry name" value="5-oxoprolinase subunit PxpB"/>
    <property type="match status" value="1"/>
</dbReference>
<keyword evidence="2" id="KW-0378">Hydrolase</keyword>
<dbReference type="Gene3D" id="3.30.1360.40">
    <property type="match status" value="1"/>
</dbReference>
<evidence type="ECO:0000256" key="3">
    <source>
        <dbReference type="ARBA" id="ARBA00022840"/>
    </source>
</evidence>
<dbReference type="Gene3D" id="2.40.100.10">
    <property type="entry name" value="Cyclophilin-like"/>
    <property type="match status" value="1"/>
</dbReference>
<accession>A0A3D9KXI5</accession>
<evidence type="ECO:0000256" key="2">
    <source>
        <dbReference type="ARBA" id="ARBA00022801"/>
    </source>
</evidence>
<feature type="domain" description="Carboxyltransferase" evidence="4">
    <location>
        <begin position="22"/>
        <end position="221"/>
    </location>
</feature>
<keyword evidence="3" id="KW-0067">ATP-binding</keyword>
<dbReference type="Pfam" id="PF02682">
    <property type="entry name" value="CT_C_D"/>
    <property type="match status" value="1"/>
</dbReference>
<organism evidence="5 6">
    <name type="scientific">Marinoscillum furvescens DSM 4134</name>
    <dbReference type="NCBI Taxonomy" id="1122208"/>
    <lineage>
        <taxon>Bacteria</taxon>
        <taxon>Pseudomonadati</taxon>
        <taxon>Bacteroidota</taxon>
        <taxon>Cytophagia</taxon>
        <taxon>Cytophagales</taxon>
        <taxon>Reichenbachiellaceae</taxon>
        <taxon>Marinoscillum</taxon>
    </lineage>
</organism>
<dbReference type="EMBL" id="QREG01000037">
    <property type="protein sequence ID" value="RED91746.1"/>
    <property type="molecule type" value="Genomic_DNA"/>
</dbReference>
<dbReference type="AlphaFoldDB" id="A0A3D9KXI5"/>
<reference evidence="5 6" key="1">
    <citation type="submission" date="2018-07" db="EMBL/GenBank/DDBJ databases">
        <title>Genomic Encyclopedia of Type Strains, Phase IV (KMG-IV): sequencing the most valuable type-strain genomes for metagenomic binning, comparative biology and taxonomic classification.</title>
        <authorList>
            <person name="Goeker M."/>
        </authorList>
    </citation>
    <scope>NUCLEOTIDE SEQUENCE [LARGE SCALE GENOMIC DNA]</scope>
    <source>
        <strain evidence="5 6">DSM 4134</strain>
    </source>
</reference>
<evidence type="ECO:0000313" key="6">
    <source>
        <dbReference type="Proteomes" id="UP000256779"/>
    </source>
</evidence>
<dbReference type="PANTHER" id="PTHR34698:SF2">
    <property type="entry name" value="5-OXOPROLINASE SUBUNIT B"/>
    <property type="match status" value="1"/>
</dbReference>
<comment type="caution">
    <text evidence="5">The sequence shown here is derived from an EMBL/GenBank/DDBJ whole genome shotgun (WGS) entry which is preliminary data.</text>
</comment>
<dbReference type="SUPFAM" id="SSF160467">
    <property type="entry name" value="PH0987 N-terminal domain-like"/>
    <property type="match status" value="1"/>
</dbReference>
<evidence type="ECO:0000259" key="4">
    <source>
        <dbReference type="SMART" id="SM00796"/>
    </source>
</evidence>
<gene>
    <name evidence="5" type="ORF">C7460_13716</name>
</gene>
<dbReference type="PANTHER" id="PTHR34698">
    <property type="entry name" value="5-OXOPROLINASE SUBUNIT B"/>
    <property type="match status" value="1"/>
</dbReference>
<sequence length="258" mass="28807">METIQPVWLSQSIYTRPNMDKLSFHSLNADTLLIQWNSSVDQNLLYEIVHTENAIHENLSDVVLETYPAYTSIAVHYNPQRIAANALAKAITSCLAAPKRPMTFSEWQLPVCYDSTFASDLEPLAKAKNLTPETLIQKHSEPTYLVHFIGFLPGFLYLGGLPDTLHHPRKATPDRAIASGAVAIGGSQTGIYPMESPGGWHVIGNCPISFFNPQGKPPCRIRPGDRVRFQAISVETHRKLAREKNDVLNPIDTFQWDS</sequence>
<evidence type="ECO:0000256" key="1">
    <source>
        <dbReference type="ARBA" id="ARBA00022741"/>
    </source>
</evidence>
<dbReference type="OrthoDB" id="9778567at2"/>
<dbReference type="GO" id="GO:0005524">
    <property type="term" value="F:ATP binding"/>
    <property type="evidence" value="ECO:0007669"/>
    <property type="project" value="UniProtKB-KW"/>
</dbReference>
<evidence type="ECO:0000313" key="5">
    <source>
        <dbReference type="EMBL" id="RED91746.1"/>
    </source>
</evidence>
<proteinExistence type="predicted"/>
<protein>
    <submittedName>
        <fullName evidence="5">Inhibitor of KinA</fullName>
    </submittedName>
</protein>
<dbReference type="InterPro" id="IPR029000">
    <property type="entry name" value="Cyclophilin-like_dom_sf"/>
</dbReference>
<dbReference type="InterPro" id="IPR010016">
    <property type="entry name" value="PxpB"/>
</dbReference>
<keyword evidence="6" id="KW-1185">Reference proteome</keyword>